<evidence type="ECO:0000313" key="4">
    <source>
        <dbReference type="EMBL" id="CQD04700.1"/>
    </source>
</evidence>
<organism evidence="4 5">
    <name type="scientific">Mycobacterium lentiflavum</name>
    <dbReference type="NCBI Taxonomy" id="141349"/>
    <lineage>
        <taxon>Bacteria</taxon>
        <taxon>Bacillati</taxon>
        <taxon>Actinomycetota</taxon>
        <taxon>Actinomycetes</taxon>
        <taxon>Mycobacteriales</taxon>
        <taxon>Mycobacteriaceae</taxon>
        <taxon>Mycobacterium</taxon>
        <taxon>Mycobacterium simiae complex</taxon>
    </lineage>
</organism>
<protein>
    <submittedName>
        <fullName evidence="4">FHA domain-containing protein</fullName>
    </submittedName>
</protein>
<sequence>MDTVLGVSMAPTAVRMVLVEGENGDGATVDEDNFDVASDDDAATTSAADQVVSAILGTQEGAAQGGYQLTSTGVTWTDPVEAAALRDALAAHKVENVMLVSAFLAAAALAQAVGNETNYAQTALLFIEPDTATLALVDTADGSIADVHRQPLPEDDDAAVAQLATMVSEAETLDTRPGAVFVVGSGVDVPLIKPALEAATTLPLATPEEPDTALARGAALASAHAPLFASSTAAQAYAQDPGTGAIDPFAIAPGYFDSPDSGEGALAYSAVPENYVDAYTSEHTAATSLIDYQETDYPEHNSFGLVGSVVASIFIVGVAALVVSLAVAIRPTAGVKPVPSHNIVAPATPAPAAPAPAAPAPAPAAPASAPAAPAPAAAPIQAPAPLPQAPAPAPIPDAPAPVPVQIPDAPAPIPDAPAPVPVPAAPAPAPVAPIPVPIPLPIPPVIGVPGVPIGPGGGGFPGNQGRGGGGFPGSQGPGEGGFPGGGHGGGGFPGGGGGHGGGGFPGFPGGGGGHGGFGGGHGGFGRH</sequence>
<evidence type="ECO:0000256" key="1">
    <source>
        <dbReference type="SAM" id="MobiDB-lite"/>
    </source>
</evidence>
<feature type="transmembrane region" description="Helical" evidence="2">
    <location>
        <begin position="303"/>
        <end position="329"/>
    </location>
</feature>
<keyword evidence="2" id="KW-1133">Transmembrane helix</keyword>
<dbReference type="EMBL" id="CTEE01000001">
    <property type="protein sequence ID" value="CQD04700.1"/>
    <property type="molecule type" value="Genomic_DNA"/>
</dbReference>
<dbReference type="STRING" id="141349.BN1232_00746"/>
<feature type="compositionally biased region" description="Pro residues" evidence="1">
    <location>
        <begin position="350"/>
        <end position="364"/>
    </location>
</feature>
<dbReference type="AlphaFoldDB" id="A0A0E4GVC8"/>
<dbReference type="Pfam" id="PF23717">
    <property type="entry name" value="DUF7159"/>
    <property type="match status" value="1"/>
</dbReference>
<reference evidence="4 5" key="1">
    <citation type="submission" date="2015-03" db="EMBL/GenBank/DDBJ databases">
        <authorList>
            <person name="Urmite Genomes"/>
        </authorList>
    </citation>
    <scope>NUCLEOTIDE SEQUENCE [LARGE SCALE GENOMIC DNA]</scope>
    <source>
        <strain evidence="4 5">CSUR P1491</strain>
    </source>
</reference>
<name>A0A0E4GVC8_MYCLN</name>
<dbReference type="RefSeq" id="WP_420845305.1">
    <property type="nucleotide sequence ID" value="NZ_CTEE01000001.1"/>
</dbReference>
<feature type="domain" description="DUF7159" evidence="3">
    <location>
        <begin position="2"/>
        <end position="233"/>
    </location>
</feature>
<accession>A0A0E4GVC8</accession>
<feature type="compositionally biased region" description="Pro residues" evidence="1">
    <location>
        <begin position="382"/>
        <end position="400"/>
    </location>
</feature>
<feature type="region of interest" description="Disordered" evidence="1">
    <location>
        <begin position="459"/>
        <end position="502"/>
    </location>
</feature>
<evidence type="ECO:0000259" key="3">
    <source>
        <dbReference type="Pfam" id="PF23717"/>
    </source>
</evidence>
<dbReference type="PRINTS" id="PR01217">
    <property type="entry name" value="PRICHEXTENSN"/>
</dbReference>
<keyword evidence="2" id="KW-0472">Membrane</keyword>
<evidence type="ECO:0000313" key="5">
    <source>
        <dbReference type="Proteomes" id="UP000199251"/>
    </source>
</evidence>
<feature type="region of interest" description="Disordered" evidence="1">
    <location>
        <begin position="350"/>
        <end position="400"/>
    </location>
</feature>
<keyword evidence="2" id="KW-0812">Transmembrane</keyword>
<feature type="compositionally biased region" description="Low complexity" evidence="1">
    <location>
        <begin position="365"/>
        <end position="381"/>
    </location>
</feature>
<evidence type="ECO:0000256" key="2">
    <source>
        <dbReference type="SAM" id="Phobius"/>
    </source>
</evidence>
<dbReference type="InterPro" id="IPR055583">
    <property type="entry name" value="DUF7159"/>
</dbReference>
<proteinExistence type="predicted"/>
<gene>
    <name evidence="4" type="ORF">BN1232_00746</name>
</gene>
<dbReference type="Proteomes" id="UP000199251">
    <property type="component" value="Unassembled WGS sequence"/>
</dbReference>